<keyword evidence="1" id="KW-0472">Membrane</keyword>
<keyword evidence="3" id="KW-1185">Reference proteome</keyword>
<sequence>MLESFASYLSTDSGKVVIPALIGAITAIVITVLKDFILYELRESKKEKKALIDKKLSALYGPMYTVIVSANQTLPTFFIDKSNYKNFVAHQHLLSSELQSMIDECLSLGDGTFENPTAKINDLPKVLEISGKFKVQLKKEMDSMRKNYS</sequence>
<organism evidence="2 3">
    <name type="scientific">Stutzerimonas chloritidismutans</name>
    <name type="common">Pseudomonas chloritidismutans</name>
    <dbReference type="NCBI Taxonomy" id="203192"/>
    <lineage>
        <taxon>Bacteria</taxon>
        <taxon>Pseudomonadati</taxon>
        <taxon>Pseudomonadota</taxon>
        <taxon>Gammaproteobacteria</taxon>
        <taxon>Pseudomonadales</taxon>
        <taxon>Pseudomonadaceae</taxon>
        <taxon>Stutzerimonas</taxon>
    </lineage>
</organism>
<evidence type="ECO:0000313" key="2">
    <source>
        <dbReference type="EMBL" id="MEL7560231.1"/>
    </source>
</evidence>
<dbReference type="Proteomes" id="UP001467669">
    <property type="component" value="Unassembled WGS sequence"/>
</dbReference>
<proteinExistence type="predicted"/>
<accession>A0ABU9M996</accession>
<evidence type="ECO:0000313" key="3">
    <source>
        <dbReference type="Proteomes" id="UP001467669"/>
    </source>
</evidence>
<evidence type="ECO:0000256" key="1">
    <source>
        <dbReference type="SAM" id="Phobius"/>
    </source>
</evidence>
<protein>
    <submittedName>
        <fullName evidence="2">Uncharacterized protein</fullName>
    </submittedName>
</protein>
<keyword evidence="1" id="KW-1133">Transmembrane helix</keyword>
<dbReference type="RefSeq" id="WP_342407249.1">
    <property type="nucleotide sequence ID" value="NZ_JBCFXD010000010.1"/>
</dbReference>
<comment type="caution">
    <text evidence="2">The sequence shown here is derived from an EMBL/GenBank/DDBJ whole genome shotgun (WGS) entry which is preliminary data.</text>
</comment>
<name>A0ABU9M996_STUCH</name>
<gene>
    <name evidence="2" type="ORF">AAGW23_15410</name>
</gene>
<keyword evidence="1" id="KW-0812">Transmembrane</keyword>
<dbReference type="EMBL" id="JBCFXD010000010">
    <property type="protein sequence ID" value="MEL7560231.1"/>
    <property type="molecule type" value="Genomic_DNA"/>
</dbReference>
<reference evidence="2 3" key="1">
    <citation type="submission" date="2024-04" db="EMBL/GenBank/DDBJ databases">
        <title>Draft Genome Sequence of Isolates Cultured from Underwater Hawaii Seamounts in the North Pacific Ocean.</title>
        <authorList>
            <person name="Sharma I."/>
            <person name="Darden B."/>
            <person name="Creggett J."/>
            <person name="Taylor S."/>
            <person name="Grant M.P."/>
            <person name="Scott J."/>
            <person name="Attles S."/>
            <person name="Walker S."/>
            <person name="Johnson G."/>
            <person name="St. Cloud C."/>
        </authorList>
    </citation>
    <scope>NUCLEOTIDE SEQUENCE [LARGE SCALE GENOMIC DNA]</scope>
    <source>
        <strain evidence="2 3">03GJ23</strain>
    </source>
</reference>
<feature type="transmembrane region" description="Helical" evidence="1">
    <location>
        <begin position="16"/>
        <end position="39"/>
    </location>
</feature>